<dbReference type="GO" id="GO:0022857">
    <property type="term" value="F:transmembrane transporter activity"/>
    <property type="evidence" value="ECO:0007669"/>
    <property type="project" value="TreeGrafter"/>
</dbReference>
<dbReference type="GO" id="GO:0016887">
    <property type="term" value="F:ATP hydrolysis activity"/>
    <property type="evidence" value="ECO:0007669"/>
    <property type="project" value="InterPro"/>
</dbReference>
<dbReference type="RefSeq" id="WP_088920884.1">
    <property type="nucleotide sequence ID" value="NZ_CP018632.1"/>
</dbReference>
<keyword evidence="2" id="KW-0547">Nucleotide-binding</keyword>
<dbReference type="InterPro" id="IPR003439">
    <property type="entry name" value="ABC_transporter-like_ATP-bd"/>
</dbReference>
<name>A0A2Z2NXS2_9GAMM</name>
<evidence type="ECO:0000256" key="1">
    <source>
        <dbReference type="ARBA" id="ARBA00022448"/>
    </source>
</evidence>
<evidence type="ECO:0000313" key="6">
    <source>
        <dbReference type="Proteomes" id="UP000250079"/>
    </source>
</evidence>
<dbReference type="PROSITE" id="PS00211">
    <property type="entry name" value="ABC_TRANSPORTER_1"/>
    <property type="match status" value="1"/>
</dbReference>
<dbReference type="GO" id="GO:0005524">
    <property type="term" value="F:ATP binding"/>
    <property type="evidence" value="ECO:0007669"/>
    <property type="project" value="UniProtKB-KW"/>
</dbReference>
<organism evidence="5 6">
    <name type="scientific">Granulosicoccus antarcticus IMCC3135</name>
    <dbReference type="NCBI Taxonomy" id="1192854"/>
    <lineage>
        <taxon>Bacteria</taxon>
        <taxon>Pseudomonadati</taxon>
        <taxon>Pseudomonadota</taxon>
        <taxon>Gammaproteobacteria</taxon>
        <taxon>Chromatiales</taxon>
        <taxon>Granulosicoccaceae</taxon>
        <taxon>Granulosicoccus</taxon>
    </lineage>
</organism>
<sequence>MTVSRSTSSAIVQMSKVEFAWPGQSKPVISIDHFTIAAGERVFLRGPSGSGKTTLLSLVSAVLMAQRGTIEVAGVDLHNLDGRHRDRFRADTIGLVFQQFNLLPFLSVAENIELPCRFSSNRRARATQAGLSLREETTRLLERMKLAGDTLERSVMQLSVGQQQRVAVARALIGQPALIIADEPTSALDRDSQQAFTSLLFEEVAAANSSLLFVSHDETLAKGFDRCVDLGEINSASTSLIGELH</sequence>
<evidence type="ECO:0000259" key="4">
    <source>
        <dbReference type="PROSITE" id="PS50893"/>
    </source>
</evidence>
<accession>A0A2Z2NXS2</accession>
<keyword evidence="1" id="KW-0813">Transport</keyword>
<dbReference type="OrthoDB" id="9802264at2"/>
<keyword evidence="3 5" id="KW-0067">ATP-binding</keyword>
<dbReference type="PANTHER" id="PTHR24220:SF611">
    <property type="entry name" value="ATP-BINDING COMPONENT OF ABC TRANSPORTER-RELATED"/>
    <property type="match status" value="1"/>
</dbReference>
<dbReference type="KEGG" id="gai:IMCC3135_30070"/>
<protein>
    <submittedName>
        <fullName evidence="5">Putative ABC transporter ATP-binding protein</fullName>
    </submittedName>
</protein>
<evidence type="ECO:0000313" key="5">
    <source>
        <dbReference type="EMBL" id="ASJ76063.1"/>
    </source>
</evidence>
<reference evidence="5 6" key="1">
    <citation type="submission" date="2016-12" db="EMBL/GenBank/DDBJ databases">
        <authorList>
            <person name="Song W.-J."/>
            <person name="Kurnit D.M."/>
        </authorList>
    </citation>
    <scope>NUCLEOTIDE SEQUENCE [LARGE SCALE GENOMIC DNA]</scope>
    <source>
        <strain evidence="5 6">IMCC3135</strain>
    </source>
</reference>
<evidence type="ECO:0000256" key="2">
    <source>
        <dbReference type="ARBA" id="ARBA00022741"/>
    </source>
</evidence>
<dbReference type="Gene3D" id="3.40.50.300">
    <property type="entry name" value="P-loop containing nucleotide triphosphate hydrolases"/>
    <property type="match status" value="1"/>
</dbReference>
<dbReference type="AlphaFoldDB" id="A0A2Z2NXS2"/>
<keyword evidence="6" id="KW-1185">Reference proteome</keyword>
<gene>
    <name evidence="5" type="ORF">IMCC3135_30070</name>
</gene>
<feature type="domain" description="ABC transporter" evidence="4">
    <location>
        <begin position="12"/>
        <end position="244"/>
    </location>
</feature>
<dbReference type="InterPro" id="IPR027417">
    <property type="entry name" value="P-loop_NTPase"/>
</dbReference>
<dbReference type="Proteomes" id="UP000250079">
    <property type="component" value="Chromosome"/>
</dbReference>
<dbReference type="InterPro" id="IPR003593">
    <property type="entry name" value="AAA+_ATPase"/>
</dbReference>
<dbReference type="SMART" id="SM00382">
    <property type="entry name" value="AAA"/>
    <property type="match status" value="1"/>
</dbReference>
<dbReference type="PROSITE" id="PS50893">
    <property type="entry name" value="ABC_TRANSPORTER_2"/>
    <property type="match status" value="1"/>
</dbReference>
<evidence type="ECO:0000256" key="3">
    <source>
        <dbReference type="ARBA" id="ARBA00022840"/>
    </source>
</evidence>
<dbReference type="SUPFAM" id="SSF52540">
    <property type="entry name" value="P-loop containing nucleoside triphosphate hydrolases"/>
    <property type="match status" value="1"/>
</dbReference>
<dbReference type="InterPro" id="IPR017911">
    <property type="entry name" value="MacB-like_ATP-bd"/>
</dbReference>
<dbReference type="Pfam" id="PF00005">
    <property type="entry name" value="ABC_tran"/>
    <property type="match status" value="1"/>
</dbReference>
<dbReference type="PANTHER" id="PTHR24220">
    <property type="entry name" value="IMPORT ATP-BINDING PROTEIN"/>
    <property type="match status" value="1"/>
</dbReference>
<dbReference type="GO" id="GO:0005886">
    <property type="term" value="C:plasma membrane"/>
    <property type="evidence" value="ECO:0007669"/>
    <property type="project" value="TreeGrafter"/>
</dbReference>
<dbReference type="InterPro" id="IPR017871">
    <property type="entry name" value="ABC_transporter-like_CS"/>
</dbReference>
<dbReference type="CDD" id="cd03255">
    <property type="entry name" value="ABC_MJ0796_LolCDE_FtsE"/>
    <property type="match status" value="1"/>
</dbReference>
<dbReference type="InterPro" id="IPR015854">
    <property type="entry name" value="ABC_transpr_LolD-like"/>
</dbReference>
<dbReference type="EMBL" id="CP018632">
    <property type="protein sequence ID" value="ASJ76063.1"/>
    <property type="molecule type" value="Genomic_DNA"/>
</dbReference>
<proteinExistence type="predicted"/>